<dbReference type="SUPFAM" id="SSF46689">
    <property type="entry name" value="Homeodomain-like"/>
    <property type="match status" value="1"/>
</dbReference>
<accession>A0A9W6YJ06</accession>
<dbReference type="AlphaFoldDB" id="A0A9W6YJ06"/>
<evidence type="ECO:0000313" key="4">
    <source>
        <dbReference type="Proteomes" id="UP001165083"/>
    </source>
</evidence>
<sequence length="173" mass="19575">MRNARQLQPSSDRSTLGILPSGYKPTRKSIPPGKMTDRGQPARRDIEAWHRASAARGSGLSDPETTRTRVEDYQAARVSAAETQWEGDAARTLGAMARPSRKAYDLRSRPAQKKPRKRAHYLRHSQRCAIIERINQGEQQAALAREFKVTRAAISHIYKNRDEILAREVEEDS</sequence>
<feature type="compositionally biased region" description="Basic and acidic residues" evidence="1">
    <location>
        <begin position="35"/>
        <end position="50"/>
    </location>
</feature>
<proteinExistence type="predicted"/>
<protein>
    <submittedName>
        <fullName evidence="3">Unnamed protein product</fullName>
    </submittedName>
</protein>
<dbReference type="Gene3D" id="1.10.10.60">
    <property type="entry name" value="Homeodomain-like"/>
    <property type="match status" value="1"/>
</dbReference>
<evidence type="ECO:0000313" key="3">
    <source>
        <dbReference type="EMBL" id="GMF65412.1"/>
    </source>
</evidence>
<name>A0A9W6YJ06_9STRA</name>
<feature type="domain" description="HTH psq-type" evidence="2">
    <location>
        <begin position="126"/>
        <end position="166"/>
    </location>
</feature>
<dbReference type="InterPro" id="IPR009057">
    <property type="entry name" value="Homeodomain-like_sf"/>
</dbReference>
<feature type="compositionally biased region" description="Polar residues" evidence="1">
    <location>
        <begin position="1"/>
        <end position="14"/>
    </location>
</feature>
<feature type="region of interest" description="Disordered" evidence="1">
    <location>
        <begin position="98"/>
        <end position="121"/>
    </location>
</feature>
<evidence type="ECO:0000256" key="1">
    <source>
        <dbReference type="SAM" id="MobiDB-lite"/>
    </source>
</evidence>
<feature type="compositionally biased region" description="Basic residues" evidence="1">
    <location>
        <begin position="110"/>
        <end position="121"/>
    </location>
</feature>
<dbReference type="OrthoDB" id="125347at2759"/>
<dbReference type="Pfam" id="PF04218">
    <property type="entry name" value="CENP-B_N"/>
    <property type="match status" value="1"/>
</dbReference>
<dbReference type="GO" id="GO:0003677">
    <property type="term" value="F:DNA binding"/>
    <property type="evidence" value="ECO:0007669"/>
    <property type="project" value="InterPro"/>
</dbReference>
<organism evidence="3 4">
    <name type="scientific">Phytophthora lilii</name>
    <dbReference type="NCBI Taxonomy" id="2077276"/>
    <lineage>
        <taxon>Eukaryota</taxon>
        <taxon>Sar</taxon>
        <taxon>Stramenopiles</taxon>
        <taxon>Oomycota</taxon>
        <taxon>Peronosporomycetes</taxon>
        <taxon>Peronosporales</taxon>
        <taxon>Peronosporaceae</taxon>
        <taxon>Phytophthora</taxon>
    </lineage>
</organism>
<dbReference type="Proteomes" id="UP001165083">
    <property type="component" value="Unassembled WGS sequence"/>
</dbReference>
<comment type="caution">
    <text evidence="3">The sequence shown here is derived from an EMBL/GenBank/DDBJ whole genome shotgun (WGS) entry which is preliminary data.</text>
</comment>
<dbReference type="EMBL" id="BSXW01012466">
    <property type="protein sequence ID" value="GMF65412.1"/>
    <property type="molecule type" value="Genomic_DNA"/>
</dbReference>
<feature type="region of interest" description="Disordered" evidence="1">
    <location>
        <begin position="1"/>
        <end position="68"/>
    </location>
</feature>
<gene>
    <name evidence="3" type="ORF">Plil01_001808100</name>
</gene>
<reference evidence="3" key="1">
    <citation type="submission" date="2023-04" db="EMBL/GenBank/DDBJ databases">
        <title>Phytophthora lilii NBRC 32176.</title>
        <authorList>
            <person name="Ichikawa N."/>
            <person name="Sato H."/>
            <person name="Tonouchi N."/>
        </authorList>
    </citation>
    <scope>NUCLEOTIDE SEQUENCE</scope>
    <source>
        <strain evidence="3">NBRC 32176</strain>
    </source>
</reference>
<keyword evidence="4" id="KW-1185">Reference proteome</keyword>
<evidence type="ECO:0000259" key="2">
    <source>
        <dbReference type="Pfam" id="PF04218"/>
    </source>
</evidence>
<dbReference type="InterPro" id="IPR007889">
    <property type="entry name" value="HTH_Psq"/>
</dbReference>